<name>A0A9X4LD55_9BURK</name>
<proteinExistence type="predicted"/>
<comment type="caution">
    <text evidence="1">The sequence shown here is derived from an EMBL/GenBank/DDBJ whole genome shotgun (WGS) entry which is preliminary data.</text>
</comment>
<evidence type="ECO:0000313" key="1">
    <source>
        <dbReference type="EMBL" id="MDG0861335.1"/>
    </source>
</evidence>
<dbReference type="EMBL" id="SGUG01000003">
    <property type="protein sequence ID" value="MDG0861335.1"/>
    <property type="molecule type" value="Genomic_DNA"/>
</dbReference>
<dbReference type="Proteomes" id="UP001152766">
    <property type="component" value="Unassembled WGS sequence"/>
</dbReference>
<accession>A0A9X4LD55</accession>
<dbReference type="RefSeq" id="WP_268147085.1">
    <property type="nucleotide sequence ID" value="NZ_JAPPUW010000002.1"/>
</dbReference>
<reference evidence="1" key="1">
    <citation type="submission" date="2019-02" db="EMBL/GenBank/DDBJ databases">
        <title>Draft genome of the type strain Pelomonas aquatica CCUG 52575T.</title>
        <authorList>
            <person name="Gomila M."/>
            <person name="Lalucat J."/>
        </authorList>
    </citation>
    <scope>NUCLEOTIDE SEQUENCE</scope>
    <source>
        <strain evidence="1">CCUG 52575</strain>
    </source>
</reference>
<gene>
    <name evidence="1" type="ORF">EXJ73_02455</name>
</gene>
<organism evidence="1 2">
    <name type="scientific">Pelomonas aquatica</name>
    <dbReference type="NCBI Taxonomy" id="431058"/>
    <lineage>
        <taxon>Bacteria</taxon>
        <taxon>Pseudomonadati</taxon>
        <taxon>Pseudomonadota</taxon>
        <taxon>Betaproteobacteria</taxon>
        <taxon>Burkholderiales</taxon>
        <taxon>Sphaerotilaceae</taxon>
        <taxon>Roseateles</taxon>
    </lineage>
</organism>
<dbReference type="AlphaFoldDB" id="A0A9X4LD55"/>
<protein>
    <submittedName>
        <fullName evidence="1">GpE family phage tail protein</fullName>
    </submittedName>
</protein>
<dbReference type="InterPro" id="IPR009493">
    <property type="entry name" value="P2_GpE"/>
</dbReference>
<evidence type="ECO:0000313" key="2">
    <source>
        <dbReference type="Proteomes" id="UP001152766"/>
    </source>
</evidence>
<sequence>MADLAYVFHWPPSELDALTMDELEAWHSQALRLMKQANGNR</sequence>
<dbReference type="Pfam" id="PF06528">
    <property type="entry name" value="Phage_P2_GpE"/>
    <property type="match status" value="1"/>
</dbReference>
<keyword evidence="2" id="KW-1185">Reference proteome</keyword>